<evidence type="ECO:0000256" key="3">
    <source>
        <dbReference type="ARBA" id="ARBA00022960"/>
    </source>
</evidence>
<dbReference type="PANTHER" id="PTHR34138">
    <property type="entry name" value="CELL SHAPE-DETERMINING PROTEIN MREC"/>
    <property type="match status" value="1"/>
</dbReference>
<gene>
    <name evidence="7" type="ORF">B808_1211</name>
</gene>
<keyword evidence="8" id="KW-1185">Reference proteome</keyword>
<dbReference type="Pfam" id="PF04085">
    <property type="entry name" value="MreC"/>
    <property type="match status" value="1"/>
</dbReference>
<evidence type="ECO:0000259" key="6">
    <source>
        <dbReference type="Pfam" id="PF04085"/>
    </source>
</evidence>
<feature type="domain" description="Rod shape-determining protein MreC beta-barrel core" evidence="6">
    <location>
        <begin position="126"/>
        <end position="279"/>
    </location>
</feature>
<organism evidence="7 8">
    <name type="scientific">Fructilactobacillus florum 8D</name>
    <dbReference type="NCBI Taxonomy" id="1221538"/>
    <lineage>
        <taxon>Bacteria</taxon>
        <taxon>Bacillati</taxon>
        <taxon>Bacillota</taxon>
        <taxon>Bacilli</taxon>
        <taxon>Lactobacillales</taxon>
        <taxon>Lactobacillaceae</taxon>
        <taxon>Fructilactobacillus</taxon>
    </lineage>
</organism>
<reference evidence="7 8" key="1">
    <citation type="submission" date="2012-08" db="EMBL/GenBank/DDBJ databases">
        <title>Genome sequencing of Lactobacillus florum 8D.</title>
        <authorList>
            <person name="Kim E.B."/>
            <person name="Marco M.L."/>
        </authorList>
    </citation>
    <scope>NUCLEOTIDE SEQUENCE [LARGE SCALE GENOMIC DNA]</scope>
    <source>
        <strain evidence="7 8">8D</strain>
    </source>
</reference>
<evidence type="ECO:0000313" key="8">
    <source>
        <dbReference type="Proteomes" id="UP000019474"/>
    </source>
</evidence>
<dbReference type="InterPro" id="IPR055342">
    <property type="entry name" value="MreC_beta-barrel_core"/>
</dbReference>
<dbReference type="Gene3D" id="2.40.10.350">
    <property type="entry name" value="Rod shape-determining protein MreC, domain 2"/>
    <property type="match status" value="1"/>
</dbReference>
<proteinExistence type="inferred from homology"/>
<sequence length="281" mass="30082">MRKFFSSRNLVILVICLVLSIGLISATAAMRSRRARPTLIQRVSNDVAGFGNTVLSVPANGVGGFFSSVRDLLNTYQENNYLKSRVHRLNSTEVQNQALKSENQQLKKQLKLNATLTDYNKINATVLNRTPSNWQQQLIINKGSLAGVKKNMSVVVDQGLVGRISEVNATNSKVELITDSGDDASRFAVQVAGEKQTINGLISGYNNANSELEMGNLTANDKIKKGTPVMTSGLGGITPKGLYVGKVTSVSGTAGGTASQINIKPAADTKTITAVTVIEKK</sequence>
<dbReference type="EMBL" id="ALXG01000049">
    <property type="protein sequence ID" value="ETO39880.1"/>
    <property type="molecule type" value="Genomic_DNA"/>
</dbReference>
<dbReference type="NCBIfam" id="TIGR00219">
    <property type="entry name" value="mreC"/>
    <property type="match status" value="1"/>
</dbReference>
<evidence type="ECO:0000256" key="5">
    <source>
        <dbReference type="PIRNR" id="PIRNR038471"/>
    </source>
</evidence>
<comment type="caution">
    <text evidence="7">The sequence shown here is derived from an EMBL/GenBank/DDBJ whole genome shotgun (WGS) entry which is preliminary data.</text>
</comment>
<dbReference type="GO" id="GO:0008360">
    <property type="term" value="P:regulation of cell shape"/>
    <property type="evidence" value="ECO:0007669"/>
    <property type="project" value="UniProtKB-KW"/>
</dbReference>
<dbReference type="AlphaFoldDB" id="W9EFX1"/>
<dbReference type="InterPro" id="IPR042175">
    <property type="entry name" value="Cell/Rod_MreC_2"/>
</dbReference>
<evidence type="ECO:0000256" key="2">
    <source>
        <dbReference type="ARBA" id="ARBA00013855"/>
    </source>
</evidence>
<dbReference type="InterPro" id="IPR042177">
    <property type="entry name" value="Cell/Rod_1"/>
</dbReference>
<dbReference type="PATRIC" id="fig|1221538.3.peg.1217"/>
<dbReference type="GO" id="GO:0005886">
    <property type="term" value="C:plasma membrane"/>
    <property type="evidence" value="ECO:0007669"/>
    <property type="project" value="TreeGrafter"/>
</dbReference>
<evidence type="ECO:0000256" key="1">
    <source>
        <dbReference type="ARBA" id="ARBA00009369"/>
    </source>
</evidence>
<keyword evidence="3 5" id="KW-0133">Cell shape</keyword>
<dbReference type="PANTHER" id="PTHR34138:SF1">
    <property type="entry name" value="CELL SHAPE-DETERMINING PROTEIN MREC"/>
    <property type="match status" value="1"/>
</dbReference>
<dbReference type="PIRSF" id="PIRSF038471">
    <property type="entry name" value="MreC"/>
    <property type="match status" value="1"/>
</dbReference>
<name>W9EFX1_9LACO</name>
<comment type="similarity">
    <text evidence="1 5">Belongs to the MreC family.</text>
</comment>
<evidence type="ECO:0000256" key="4">
    <source>
        <dbReference type="ARBA" id="ARBA00032089"/>
    </source>
</evidence>
<dbReference type="Proteomes" id="UP000019474">
    <property type="component" value="Unassembled WGS sequence"/>
</dbReference>
<dbReference type="Gene3D" id="2.40.10.340">
    <property type="entry name" value="Rod shape-determining protein MreC, domain 1"/>
    <property type="match status" value="1"/>
</dbReference>
<protein>
    <recommendedName>
        <fullName evidence="2 5">Cell shape-determining protein MreC</fullName>
    </recommendedName>
    <alternativeName>
        <fullName evidence="4 5">Cell shape protein MreC</fullName>
    </alternativeName>
</protein>
<dbReference type="InterPro" id="IPR007221">
    <property type="entry name" value="MreC"/>
</dbReference>
<comment type="function">
    <text evidence="5">Involved in formation and maintenance of cell shape.</text>
</comment>
<dbReference type="RefSeq" id="WP_009166542.1">
    <property type="nucleotide sequence ID" value="NZ_ALXG01000049.1"/>
</dbReference>
<evidence type="ECO:0000313" key="7">
    <source>
        <dbReference type="EMBL" id="ETO39880.1"/>
    </source>
</evidence>
<dbReference type="OrthoDB" id="9792313at2"/>
<accession>W9EFX1</accession>